<evidence type="ECO:0000256" key="3">
    <source>
        <dbReference type="ARBA" id="ARBA00023125"/>
    </source>
</evidence>
<dbReference type="InterPro" id="IPR000847">
    <property type="entry name" value="LysR_HTH_N"/>
</dbReference>
<dbReference type="InterPro" id="IPR036390">
    <property type="entry name" value="WH_DNA-bd_sf"/>
</dbReference>
<dbReference type="PANTHER" id="PTHR30537">
    <property type="entry name" value="HTH-TYPE TRANSCRIPTIONAL REGULATOR"/>
    <property type="match status" value="1"/>
</dbReference>
<dbReference type="PROSITE" id="PS50931">
    <property type="entry name" value="HTH_LYSR"/>
    <property type="match status" value="1"/>
</dbReference>
<dbReference type="Pfam" id="PF03466">
    <property type="entry name" value="LysR_substrate"/>
    <property type="match status" value="1"/>
</dbReference>
<accession>K0UI45</accession>
<sequence>MTMPRPDPFDHLAAFLEVARSSSFRAAADVLGVTPGAVSQAIANLERRVGFPLFHRTTRRVSLTEEGQFLLGQISPAIDTIEGALEELSQWSQRPSGTLRLVVEPVAITHVLEPVLPVLRRDWPGLRLDVTVADVQSDFASAGYDAGIRIGSYLTPEMVAVQVSQPFKWVVLGAPDYFAGHGRPGAPQDLAEHLCIGLKREEQGDIYRWEFLQDGQNLRITPSADVTVNNGALMRRLAVQGMGLIYSSMLHASEEIGRGLLEPALEAFTPGGECLYLYFPEANRNQPKLRALAESCAHLIGGQPDTR</sequence>
<evidence type="ECO:0000313" key="8">
    <source>
        <dbReference type="EMBL" id="EJZ06481.1"/>
    </source>
</evidence>
<dbReference type="HOGENOM" id="CLU_039613_16_1_11"/>
<dbReference type="AlphaFoldDB" id="K0UI45"/>
<protein>
    <recommendedName>
        <fullName evidence="5">Probable hydrogen peroxide-inducible genes activator</fullName>
    </recommendedName>
</protein>
<reference evidence="8 9" key="1">
    <citation type="journal article" date="2012" name="J. Bacteriol.">
        <title>Complete Genome Sequence of Mycobacterium vaccae Type Strain ATCC 25954.</title>
        <authorList>
            <person name="Ho Y.S."/>
            <person name="Adroub S.A."/>
            <person name="Abadi M."/>
            <person name="Al Alwan B."/>
            <person name="Alkhateeb R."/>
            <person name="Gao G."/>
            <person name="Ragab A."/>
            <person name="Ali S."/>
            <person name="van Soolingen D."/>
            <person name="Bitter W."/>
            <person name="Pain A."/>
            <person name="Abdallah A.M."/>
        </authorList>
    </citation>
    <scope>NUCLEOTIDE SEQUENCE [LARGE SCALE GENOMIC DNA]</scope>
    <source>
        <strain evidence="8 9">ATCC 25954</strain>
    </source>
</reference>
<dbReference type="Pfam" id="PF00126">
    <property type="entry name" value="HTH_1"/>
    <property type="match status" value="1"/>
</dbReference>
<evidence type="ECO:0000256" key="6">
    <source>
        <dbReference type="ARBA" id="ARBA00056658"/>
    </source>
</evidence>
<evidence type="ECO:0000313" key="9">
    <source>
        <dbReference type="Proteomes" id="UP000006072"/>
    </source>
</evidence>
<evidence type="ECO:0000256" key="4">
    <source>
        <dbReference type="ARBA" id="ARBA00023163"/>
    </source>
</evidence>
<dbReference type="InterPro" id="IPR036388">
    <property type="entry name" value="WH-like_DNA-bd_sf"/>
</dbReference>
<organism evidence="8 9">
    <name type="scientific">Mycolicibacterium vaccae ATCC 25954</name>
    <dbReference type="NCBI Taxonomy" id="1194972"/>
    <lineage>
        <taxon>Bacteria</taxon>
        <taxon>Bacillati</taxon>
        <taxon>Actinomycetota</taxon>
        <taxon>Actinomycetes</taxon>
        <taxon>Mycobacteriales</taxon>
        <taxon>Mycobacteriaceae</taxon>
        <taxon>Mycolicibacterium</taxon>
    </lineage>
</organism>
<evidence type="ECO:0000256" key="5">
    <source>
        <dbReference type="ARBA" id="ARBA00040885"/>
    </source>
</evidence>
<keyword evidence="9" id="KW-1185">Reference proteome</keyword>
<evidence type="ECO:0000259" key="7">
    <source>
        <dbReference type="PROSITE" id="PS50931"/>
    </source>
</evidence>
<comment type="caution">
    <text evidence="8">The sequence shown here is derived from an EMBL/GenBank/DDBJ whole genome shotgun (WGS) entry which is preliminary data.</text>
</comment>
<dbReference type="InterPro" id="IPR058163">
    <property type="entry name" value="LysR-type_TF_proteobact-type"/>
</dbReference>
<dbReference type="GO" id="GO:0003677">
    <property type="term" value="F:DNA binding"/>
    <property type="evidence" value="ECO:0007669"/>
    <property type="project" value="UniProtKB-KW"/>
</dbReference>
<dbReference type="FunFam" id="1.10.10.10:FF:000001">
    <property type="entry name" value="LysR family transcriptional regulator"/>
    <property type="match status" value="1"/>
</dbReference>
<comment type="function">
    <text evidence="6">Required for the induction the katG gene for catalase. Involved in the response to hydrogen peroxide.</text>
</comment>
<feature type="domain" description="HTH lysR-type" evidence="7">
    <location>
        <begin position="7"/>
        <end position="64"/>
    </location>
</feature>
<proteinExistence type="inferred from homology"/>
<dbReference type="InterPro" id="IPR005119">
    <property type="entry name" value="LysR_subst-bd"/>
</dbReference>
<comment type="similarity">
    <text evidence="1">Belongs to the LysR transcriptional regulatory family.</text>
</comment>
<keyword evidence="2" id="KW-0805">Transcription regulation</keyword>
<keyword evidence="4" id="KW-0804">Transcription</keyword>
<dbReference type="Gene3D" id="3.40.190.290">
    <property type="match status" value="1"/>
</dbReference>
<keyword evidence="3" id="KW-0238">DNA-binding</keyword>
<dbReference type="GO" id="GO:0003700">
    <property type="term" value="F:DNA-binding transcription factor activity"/>
    <property type="evidence" value="ECO:0007669"/>
    <property type="project" value="InterPro"/>
</dbReference>
<dbReference type="SUPFAM" id="SSF53850">
    <property type="entry name" value="Periplasmic binding protein-like II"/>
    <property type="match status" value="1"/>
</dbReference>
<dbReference type="Proteomes" id="UP000006072">
    <property type="component" value="Unassembled WGS sequence"/>
</dbReference>
<dbReference type="PATRIC" id="fig|1194972.3.peg.4324"/>
<dbReference type="PANTHER" id="PTHR30537:SF5">
    <property type="entry name" value="HTH-TYPE TRANSCRIPTIONAL ACTIVATOR TTDR-RELATED"/>
    <property type="match status" value="1"/>
</dbReference>
<name>K0UI45_MYCVA</name>
<evidence type="ECO:0000256" key="1">
    <source>
        <dbReference type="ARBA" id="ARBA00009437"/>
    </source>
</evidence>
<dbReference type="Gene3D" id="1.10.10.10">
    <property type="entry name" value="Winged helix-like DNA-binding domain superfamily/Winged helix DNA-binding domain"/>
    <property type="match status" value="1"/>
</dbReference>
<evidence type="ECO:0000256" key="2">
    <source>
        <dbReference type="ARBA" id="ARBA00023015"/>
    </source>
</evidence>
<gene>
    <name evidence="8" type="ORF">MVAC_21678</name>
</gene>
<dbReference type="EMBL" id="ALQA01000057">
    <property type="protein sequence ID" value="EJZ06481.1"/>
    <property type="molecule type" value="Genomic_DNA"/>
</dbReference>
<dbReference type="eggNOG" id="COG0583">
    <property type="taxonomic scope" value="Bacteria"/>
</dbReference>
<dbReference type="SUPFAM" id="SSF46785">
    <property type="entry name" value="Winged helix' DNA-binding domain"/>
    <property type="match status" value="1"/>
</dbReference>